<name>A0ABR2B607_9ROSI</name>
<proteinExistence type="predicted"/>
<organism evidence="1 2">
    <name type="scientific">Hibiscus sabdariffa</name>
    <name type="common">roselle</name>
    <dbReference type="NCBI Taxonomy" id="183260"/>
    <lineage>
        <taxon>Eukaryota</taxon>
        <taxon>Viridiplantae</taxon>
        <taxon>Streptophyta</taxon>
        <taxon>Embryophyta</taxon>
        <taxon>Tracheophyta</taxon>
        <taxon>Spermatophyta</taxon>
        <taxon>Magnoliopsida</taxon>
        <taxon>eudicotyledons</taxon>
        <taxon>Gunneridae</taxon>
        <taxon>Pentapetalae</taxon>
        <taxon>rosids</taxon>
        <taxon>malvids</taxon>
        <taxon>Malvales</taxon>
        <taxon>Malvaceae</taxon>
        <taxon>Malvoideae</taxon>
        <taxon>Hibiscus</taxon>
    </lineage>
</organism>
<sequence>MLKLLRLSPSRIKDLLLLFSLLISLYLVLFHPQTPLPLVVPDTPRSPTRRHHLVFSIASSSNSFPRRSSYIRLWYTPRDTRTVAFLNQLLSFPVGPDLPPVVVSGDTRC</sequence>
<dbReference type="PANTHER" id="PTHR10811">
    <property type="entry name" value="FRINGE-RELATED"/>
    <property type="match status" value="1"/>
</dbReference>
<reference evidence="1 2" key="1">
    <citation type="journal article" date="2024" name="G3 (Bethesda)">
        <title>Genome assembly of Hibiscus sabdariffa L. provides insights into metabolisms of medicinal natural products.</title>
        <authorList>
            <person name="Kim T."/>
        </authorList>
    </citation>
    <scope>NUCLEOTIDE SEQUENCE [LARGE SCALE GENOMIC DNA]</scope>
    <source>
        <strain evidence="1">TK-2024</strain>
        <tissue evidence="1">Old leaves</tissue>
    </source>
</reference>
<accession>A0ABR2B607</accession>
<evidence type="ECO:0000313" key="2">
    <source>
        <dbReference type="Proteomes" id="UP001472677"/>
    </source>
</evidence>
<evidence type="ECO:0000313" key="1">
    <source>
        <dbReference type="EMBL" id="KAK8502306.1"/>
    </source>
</evidence>
<keyword evidence="2" id="KW-1185">Reference proteome</keyword>
<dbReference type="EMBL" id="JBBPBM010000172">
    <property type="protein sequence ID" value="KAK8502306.1"/>
    <property type="molecule type" value="Genomic_DNA"/>
</dbReference>
<gene>
    <name evidence="1" type="ORF">V6N12_002027</name>
</gene>
<dbReference type="Proteomes" id="UP001472677">
    <property type="component" value="Unassembled WGS sequence"/>
</dbReference>
<comment type="caution">
    <text evidence="1">The sequence shown here is derived from an EMBL/GenBank/DDBJ whole genome shotgun (WGS) entry which is preliminary data.</text>
</comment>
<protein>
    <submittedName>
        <fullName evidence="1">Uncharacterized protein</fullName>
    </submittedName>
</protein>